<feature type="region of interest" description="Disordered" evidence="1">
    <location>
        <begin position="1"/>
        <end position="23"/>
    </location>
</feature>
<dbReference type="EMBL" id="JAYMFF010000002">
    <property type="protein sequence ID" value="MEC4174976.1"/>
    <property type="molecule type" value="Genomic_DNA"/>
</dbReference>
<protein>
    <submittedName>
        <fullName evidence="2">Uncharacterized protein</fullName>
    </submittedName>
</protein>
<evidence type="ECO:0000256" key="1">
    <source>
        <dbReference type="SAM" id="MobiDB-lite"/>
    </source>
</evidence>
<name>A0ABU6IEX3_9ACTN</name>
<reference evidence="2 3" key="1">
    <citation type="submission" date="2024-01" db="EMBL/GenBank/DDBJ databases">
        <title>novel species in genus Adlercreutzia.</title>
        <authorList>
            <person name="Liu X."/>
        </authorList>
    </citation>
    <scope>NUCLEOTIDE SEQUENCE [LARGE SCALE GENOMIC DNA]</scope>
    <source>
        <strain evidence="2 3">R7</strain>
    </source>
</reference>
<evidence type="ECO:0000313" key="2">
    <source>
        <dbReference type="EMBL" id="MEC4174976.1"/>
    </source>
</evidence>
<sequence length="41" mass="4561">MSSLRRRQNPHTASDNNEAVAKGDSSVYFIDADTCRIAPHE</sequence>
<comment type="caution">
    <text evidence="2">The sequence shown here is derived from an EMBL/GenBank/DDBJ whole genome shotgun (WGS) entry which is preliminary data.</text>
</comment>
<accession>A0ABU6IEX3</accession>
<proteinExistence type="predicted"/>
<keyword evidence="3" id="KW-1185">Reference proteome</keyword>
<dbReference type="RefSeq" id="WP_338208467.1">
    <property type="nucleotide sequence ID" value="NZ_JAYMFF010000002.1"/>
</dbReference>
<organism evidence="2 3">
    <name type="scientific">Adlercreutzia wanghongyangiae</name>
    <dbReference type="NCBI Taxonomy" id="3111451"/>
    <lineage>
        <taxon>Bacteria</taxon>
        <taxon>Bacillati</taxon>
        <taxon>Actinomycetota</taxon>
        <taxon>Coriobacteriia</taxon>
        <taxon>Eggerthellales</taxon>
        <taxon>Eggerthellaceae</taxon>
        <taxon>Adlercreutzia</taxon>
    </lineage>
</organism>
<dbReference type="Proteomes" id="UP001349994">
    <property type="component" value="Unassembled WGS sequence"/>
</dbReference>
<evidence type="ECO:0000313" key="3">
    <source>
        <dbReference type="Proteomes" id="UP001349994"/>
    </source>
</evidence>
<gene>
    <name evidence="2" type="ORF">VIN30_00745</name>
</gene>